<dbReference type="GO" id="GO:0009117">
    <property type="term" value="P:nucleotide metabolic process"/>
    <property type="evidence" value="ECO:0007669"/>
    <property type="project" value="InterPro"/>
</dbReference>
<protein>
    <submittedName>
        <fullName evidence="5">Metalloenzyme domain protein</fullName>
    </submittedName>
</protein>
<dbReference type="GO" id="GO:0008973">
    <property type="term" value="F:phosphopentomutase activity"/>
    <property type="evidence" value="ECO:0007669"/>
    <property type="project" value="InterPro"/>
</dbReference>
<keyword evidence="2" id="KW-0479">Metal-binding</keyword>
<evidence type="ECO:0000259" key="4">
    <source>
        <dbReference type="Pfam" id="PF01676"/>
    </source>
</evidence>
<evidence type="ECO:0000256" key="3">
    <source>
        <dbReference type="ARBA" id="ARBA00023211"/>
    </source>
</evidence>
<feature type="domain" description="Metalloenzyme" evidence="4">
    <location>
        <begin position="191"/>
        <end position="293"/>
    </location>
</feature>
<dbReference type="Pfam" id="PF01676">
    <property type="entry name" value="Metalloenzyme"/>
    <property type="match status" value="1"/>
</dbReference>
<dbReference type="EMBL" id="DF820459">
    <property type="protein sequence ID" value="GAK52999.1"/>
    <property type="molecule type" value="Genomic_DNA"/>
</dbReference>
<accession>A0A0S6W090</accession>
<dbReference type="Proteomes" id="UP000030700">
    <property type="component" value="Unassembled WGS sequence"/>
</dbReference>
<evidence type="ECO:0000313" key="5">
    <source>
        <dbReference type="EMBL" id="GAK52999.1"/>
    </source>
</evidence>
<dbReference type="GO" id="GO:0000287">
    <property type="term" value="F:magnesium ion binding"/>
    <property type="evidence" value="ECO:0007669"/>
    <property type="project" value="InterPro"/>
</dbReference>
<dbReference type="InterPro" id="IPR006124">
    <property type="entry name" value="Metalloenzyme"/>
</dbReference>
<dbReference type="GO" id="GO:0043094">
    <property type="term" value="P:metabolic compound salvage"/>
    <property type="evidence" value="ECO:0007669"/>
    <property type="project" value="InterPro"/>
</dbReference>
<proteinExistence type="inferred from homology"/>
<reference evidence="5" key="1">
    <citation type="journal article" date="2015" name="PeerJ">
        <title>First genomic representation of candidate bacterial phylum KSB3 points to enhanced environmental sensing as a trigger of wastewater bulking.</title>
        <authorList>
            <person name="Sekiguchi Y."/>
            <person name="Ohashi A."/>
            <person name="Parks D.H."/>
            <person name="Yamauchi T."/>
            <person name="Tyson G.W."/>
            <person name="Hugenholtz P."/>
        </authorList>
    </citation>
    <scope>NUCLEOTIDE SEQUENCE [LARGE SCALE GENOMIC DNA]</scope>
</reference>
<dbReference type="InterPro" id="IPR010045">
    <property type="entry name" value="DeoB"/>
</dbReference>
<dbReference type="InterPro" id="IPR017850">
    <property type="entry name" value="Alkaline_phosphatase_core_sf"/>
</dbReference>
<evidence type="ECO:0000256" key="1">
    <source>
        <dbReference type="ARBA" id="ARBA00010373"/>
    </source>
</evidence>
<dbReference type="HOGENOM" id="CLU_079842_0_0_0"/>
<organism evidence="5">
    <name type="scientific">Candidatus Moduliflexus flocculans</name>
    <dbReference type="NCBI Taxonomy" id="1499966"/>
    <lineage>
        <taxon>Bacteria</taxon>
        <taxon>Candidatus Moduliflexota</taxon>
        <taxon>Candidatus Moduliflexia</taxon>
        <taxon>Candidatus Moduliflexales</taxon>
        <taxon>Candidatus Moduliflexaceae</taxon>
    </lineage>
</organism>
<gene>
    <name evidence="5" type="ORF">U14_04258</name>
</gene>
<keyword evidence="3" id="KW-0464">Manganese</keyword>
<keyword evidence="6" id="KW-1185">Reference proteome</keyword>
<comment type="similarity">
    <text evidence="1">Belongs to the phosphopentomutase family.</text>
</comment>
<dbReference type="PANTHER" id="PTHR21110:SF0">
    <property type="entry name" value="PHOSPHOPENTOMUTASE"/>
    <property type="match status" value="1"/>
</dbReference>
<name>A0A0S6W090_9BACT</name>
<dbReference type="PANTHER" id="PTHR21110">
    <property type="entry name" value="PHOSPHOPENTOMUTASE"/>
    <property type="match status" value="1"/>
</dbReference>
<dbReference type="AlphaFoldDB" id="A0A0S6W090"/>
<dbReference type="GO" id="GO:0005829">
    <property type="term" value="C:cytosol"/>
    <property type="evidence" value="ECO:0007669"/>
    <property type="project" value="TreeGrafter"/>
</dbReference>
<evidence type="ECO:0000256" key="2">
    <source>
        <dbReference type="ARBA" id="ARBA00022723"/>
    </source>
</evidence>
<sequence length="297" mass="32342">MRVLCIFIDGIGIGGENRAKNPFYVVGSPLFPQAIREPAALPFGGVCIPTDATLGVAGLPQSATGQTSLFTGLNAAQQIGAHVSGFATPRLIEMLRRESMFVKARQLGKTAAFANAYSREFFALPDKQRARMTSVTTAATLTAELPFLLVEQIHEGRSLYHDFTNAALRKRGYDMPLFSPEYAGKQLARLSQAHDLCLYEYFLTDRVGHFGKMDAAAAEVEKLHEFLTAVLEQTDLRSTVVVVCSDHGNLEDVSVITHTANPVPTLIWSNAPPESLAAIRSLTDITPFFLANLQRGS</sequence>
<evidence type="ECO:0000313" key="6">
    <source>
        <dbReference type="Proteomes" id="UP000030700"/>
    </source>
</evidence>
<dbReference type="SUPFAM" id="SSF53649">
    <property type="entry name" value="Alkaline phosphatase-like"/>
    <property type="match status" value="1"/>
</dbReference>
<dbReference type="Gene3D" id="3.40.720.10">
    <property type="entry name" value="Alkaline Phosphatase, subunit A"/>
    <property type="match status" value="1"/>
</dbReference>
<dbReference type="STRING" id="1499966.U14_04258"/>